<dbReference type="NCBIfam" id="TIGR00586">
    <property type="entry name" value="mutt"/>
    <property type="match status" value="1"/>
</dbReference>
<evidence type="ECO:0000256" key="1">
    <source>
        <dbReference type="ARBA" id="ARBA00001946"/>
    </source>
</evidence>
<comment type="cofactor">
    <cofactor evidence="1 18">
        <name>Mg(2+)</name>
        <dbReference type="ChEBI" id="CHEBI:18420"/>
    </cofactor>
</comment>
<dbReference type="GO" id="GO:0044715">
    <property type="term" value="F:8-oxo-dGDP phosphatase activity"/>
    <property type="evidence" value="ECO:0007669"/>
    <property type="project" value="TreeGrafter"/>
</dbReference>
<evidence type="ECO:0000256" key="3">
    <source>
        <dbReference type="ARBA" id="ARBA00022457"/>
    </source>
</evidence>
<dbReference type="GO" id="GO:0006281">
    <property type="term" value="P:DNA repair"/>
    <property type="evidence" value="ECO:0007669"/>
    <property type="project" value="UniProtKB-KW"/>
</dbReference>
<evidence type="ECO:0000256" key="15">
    <source>
        <dbReference type="ARBA" id="ARBA00041979"/>
    </source>
</evidence>
<gene>
    <name evidence="20" type="ORF">C8D85_0057</name>
</gene>
<evidence type="ECO:0000313" key="21">
    <source>
        <dbReference type="Proteomes" id="UP000295729"/>
    </source>
</evidence>
<feature type="domain" description="Nudix hydrolase" evidence="19">
    <location>
        <begin position="1"/>
        <end position="126"/>
    </location>
</feature>
<reference evidence="20 21" key="1">
    <citation type="submission" date="2019-03" db="EMBL/GenBank/DDBJ databases">
        <title>Genomic Encyclopedia of Type Strains, Phase IV (KMG-IV): sequencing the most valuable type-strain genomes for metagenomic binning, comparative biology and taxonomic classification.</title>
        <authorList>
            <person name="Goeker M."/>
        </authorList>
    </citation>
    <scope>NUCLEOTIDE SEQUENCE [LARGE SCALE GENOMIC DNA]</scope>
    <source>
        <strain evidence="20 21">DSM 5604</strain>
    </source>
</reference>
<dbReference type="GO" id="GO:0008413">
    <property type="term" value="F:8-oxo-7,8-dihydroguanosine triphosphate pyrophosphatase activity"/>
    <property type="evidence" value="ECO:0007669"/>
    <property type="project" value="InterPro"/>
</dbReference>
<keyword evidence="5 18" id="KW-0479">Metal-binding</keyword>
<evidence type="ECO:0000256" key="11">
    <source>
        <dbReference type="ARBA" id="ARBA00036904"/>
    </source>
</evidence>
<dbReference type="EC" id="3.6.1.55" evidence="12"/>
<comment type="similarity">
    <text evidence="2">Belongs to the Nudix hydrolase family.</text>
</comment>
<dbReference type="AlphaFoldDB" id="A0A4R6X6P2"/>
<evidence type="ECO:0000256" key="17">
    <source>
        <dbReference type="PIRSR" id="PIRSR603561-1"/>
    </source>
</evidence>
<feature type="binding site" evidence="17">
    <location>
        <begin position="32"/>
        <end position="35"/>
    </location>
    <ligand>
        <name>8-oxo-dGTP</name>
        <dbReference type="ChEBI" id="CHEBI:77896"/>
    </ligand>
</feature>
<evidence type="ECO:0000259" key="19">
    <source>
        <dbReference type="PROSITE" id="PS51462"/>
    </source>
</evidence>
<dbReference type="InterPro" id="IPR020084">
    <property type="entry name" value="NUDIX_hydrolase_CS"/>
</dbReference>
<comment type="caution">
    <text evidence="20">The sequence shown here is derived from an EMBL/GenBank/DDBJ whole genome shotgun (WGS) entry which is preliminary data.</text>
</comment>
<dbReference type="SUPFAM" id="SSF55811">
    <property type="entry name" value="Nudix"/>
    <property type="match status" value="1"/>
</dbReference>
<comment type="catalytic activity">
    <reaction evidence="10">
        <text>8-oxo-dGTP + H2O = 8-oxo-dGMP + diphosphate + H(+)</text>
        <dbReference type="Rhea" id="RHEA:31575"/>
        <dbReference type="ChEBI" id="CHEBI:15377"/>
        <dbReference type="ChEBI" id="CHEBI:15378"/>
        <dbReference type="ChEBI" id="CHEBI:33019"/>
        <dbReference type="ChEBI" id="CHEBI:63224"/>
        <dbReference type="ChEBI" id="CHEBI:77896"/>
        <dbReference type="EC" id="3.6.1.55"/>
    </reaction>
</comment>
<feature type="binding site" evidence="18">
    <location>
        <position position="55"/>
    </location>
    <ligand>
        <name>Mg(2+)</name>
        <dbReference type="ChEBI" id="CHEBI:18420"/>
    </ligand>
</feature>
<evidence type="ECO:0000256" key="6">
    <source>
        <dbReference type="ARBA" id="ARBA00022763"/>
    </source>
</evidence>
<evidence type="ECO:0000256" key="12">
    <source>
        <dbReference type="ARBA" id="ARBA00038905"/>
    </source>
</evidence>
<accession>A0A4R6X6P2</accession>
<dbReference type="Pfam" id="PF14815">
    <property type="entry name" value="NUDIX_4"/>
    <property type="match status" value="1"/>
</dbReference>
<dbReference type="InterPro" id="IPR047127">
    <property type="entry name" value="MutT-like"/>
</dbReference>
<feature type="binding site" evidence="17">
    <location>
        <position position="26"/>
    </location>
    <ligand>
        <name>8-oxo-dGTP</name>
        <dbReference type="ChEBI" id="CHEBI:77896"/>
    </ligand>
</feature>
<comment type="catalytic activity">
    <reaction evidence="11">
        <text>8-oxo-GTP + H2O = 8-oxo-GMP + diphosphate + H(+)</text>
        <dbReference type="Rhea" id="RHEA:67616"/>
        <dbReference type="ChEBI" id="CHEBI:15377"/>
        <dbReference type="ChEBI" id="CHEBI:15378"/>
        <dbReference type="ChEBI" id="CHEBI:33019"/>
        <dbReference type="ChEBI" id="CHEBI:143553"/>
        <dbReference type="ChEBI" id="CHEBI:145694"/>
    </reaction>
</comment>
<evidence type="ECO:0000256" key="8">
    <source>
        <dbReference type="ARBA" id="ARBA00022842"/>
    </source>
</evidence>
<dbReference type="InterPro" id="IPR015797">
    <property type="entry name" value="NUDIX_hydrolase-like_dom_sf"/>
</dbReference>
<dbReference type="PANTHER" id="PTHR47707:SF1">
    <property type="entry name" value="NUDIX HYDROLASE FAMILY PROTEIN"/>
    <property type="match status" value="1"/>
</dbReference>
<keyword evidence="3" id="KW-0515">Mutator protein</keyword>
<keyword evidence="6" id="KW-0227">DNA damage</keyword>
<sequence length="127" mass="14301">MVIRVAAGVIIRNEQVFIALRSQDKHQGGCWEFPGGKVETDEEPQAALERELQEECGIEVIHSQIFKLIKHDYPDKSVELHFFKVTDFSGEAHGKEGQEVAWVPVADLANYRFPEANVPVVDALLDE</sequence>
<keyword evidence="21" id="KW-1185">Reference proteome</keyword>
<keyword evidence="8 18" id="KW-0460">Magnesium</keyword>
<dbReference type="PROSITE" id="PS51462">
    <property type="entry name" value="NUDIX"/>
    <property type="match status" value="1"/>
</dbReference>
<dbReference type="PANTHER" id="PTHR47707">
    <property type="entry name" value="8-OXO-DGTP DIPHOSPHATASE"/>
    <property type="match status" value="1"/>
</dbReference>
<evidence type="ECO:0000256" key="7">
    <source>
        <dbReference type="ARBA" id="ARBA00022801"/>
    </source>
</evidence>
<keyword evidence="9" id="KW-0234">DNA repair</keyword>
<dbReference type="InterPro" id="IPR003561">
    <property type="entry name" value="Mutator_MutT"/>
</dbReference>
<name>A0A4R6X6P2_9GAMM</name>
<dbReference type="FunFam" id="3.90.79.10:FF:000014">
    <property type="entry name" value="8-oxo-dGTP diphosphatase MutT"/>
    <property type="match status" value="1"/>
</dbReference>
<dbReference type="Gene3D" id="3.90.79.10">
    <property type="entry name" value="Nucleoside Triphosphate Pyrophosphohydrolase"/>
    <property type="match status" value="1"/>
</dbReference>
<evidence type="ECO:0000256" key="18">
    <source>
        <dbReference type="PIRSR" id="PIRSR603561-2"/>
    </source>
</evidence>
<evidence type="ECO:0000256" key="5">
    <source>
        <dbReference type="ARBA" id="ARBA00022723"/>
    </source>
</evidence>
<organism evidence="20 21">
    <name type="scientific">Marinomonas communis</name>
    <dbReference type="NCBI Taxonomy" id="28254"/>
    <lineage>
        <taxon>Bacteria</taxon>
        <taxon>Pseudomonadati</taxon>
        <taxon>Pseudomonadota</taxon>
        <taxon>Gammaproteobacteria</taxon>
        <taxon>Oceanospirillales</taxon>
        <taxon>Oceanospirillaceae</taxon>
        <taxon>Marinomonas</taxon>
    </lineage>
</organism>
<evidence type="ECO:0000256" key="10">
    <source>
        <dbReference type="ARBA" id="ARBA00035861"/>
    </source>
</evidence>
<keyword evidence="7" id="KW-0378">Hydrolase</keyword>
<evidence type="ECO:0000256" key="4">
    <source>
        <dbReference type="ARBA" id="ARBA00022705"/>
    </source>
</evidence>
<evidence type="ECO:0000256" key="13">
    <source>
        <dbReference type="ARBA" id="ARBA00040794"/>
    </source>
</evidence>
<evidence type="ECO:0000256" key="9">
    <source>
        <dbReference type="ARBA" id="ARBA00023204"/>
    </source>
</evidence>
<dbReference type="InterPro" id="IPR000086">
    <property type="entry name" value="NUDIX_hydrolase_dom"/>
</dbReference>
<proteinExistence type="inferred from homology"/>
<evidence type="ECO:0000256" key="14">
    <source>
        <dbReference type="ARBA" id="ARBA00041592"/>
    </source>
</evidence>
<dbReference type="GO" id="GO:0006260">
    <property type="term" value="P:DNA replication"/>
    <property type="evidence" value="ECO:0007669"/>
    <property type="project" value="UniProtKB-KW"/>
</dbReference>
<dbReference type="InterPro" id="IPR020476">
    <property type="entry name" value="Nudix_hydrolase"/>
</dbReference>
<dbReference type="PROSITE" id="PS00893">
    <property type="entry name" value="NUDIX_BOX"/>
    <property type="match status" value="1"/>
</dbReference>
<evidence type="ECO:0000256" key="16">
    <source>
        <dbReference type="ARBA" id="ARBA00042798"/>
    </source>
</evidence>
<dbReference type="PRINTS" id="PR00502">
    <property type="entry name" value="NUDIXFAMILY"/>
</dbReference>
<dbReference type="GO" id="GO:0046872">
    <property type="term" value="F:metal ion binding"/>
    <property type="evidence" value="ECO:0007669"/>
    <property type="project" value="UniProtKB-KW"/>
</dbReference>
<dbReference type="GO" id="GO:0044716">
    <property type="term" value="F:8-oxo-GDP phosphatase activity"/>
    <property type="evidence" value="ECO:0007669"/>
    <property type="project" value="TreeGrafter"/>
</dbReference>
<dbReference type="OrthoDB" id="9810648at2"/>
<keyword evidence="4" id="KW-0235">DNA replication</keyword>
<dbReference type="CDD" id="cd03425">
    <property type="entry name" value="NUDIX_MutT_NudA_like"/>
    <property type="match status" value="1"/>
</dbReference>
<dbReference type="InterPro" id="IPR029119">
    <property type="entry name" value="MutY_C"/>
</dbReference>
<protein>
    <recommendedName>
        <fullName evidence="13">8-oxo-dGTP diphosphatase</fullName>
        <ecNumber evidence="12">3.6.1.55</ecNumber>
    </recommendedName>
    <alternativeName>
        <fullName evidence="16">7,8-dihydro-8-oxoguanine-triphosphatase</fullName>
    </alternativeName>
    <alternativeName>
        <fullName evidence="15">Mutator protein MutT</fullName>
    </alternativeName>
    <alternativeName>
        <fullName evidence="14">dGTP pyrophosphohydrolase</fullName>
    </alternativeName>
</protein>
<feature type="binding site" evidence="17">
    <location>
        <position position="21"/>
    </location>
    <ligand>
        <name>8-oxo-dGTP</name>
        <dbReference type="ChEBI" id="CHEBI:77896"/>
    </ligand>
</feature>
<feature type="binding site" evidence="18">
    <location>
        <position position="35"/>
    </location>
    <ligand>
        <name>Mg(2+)</name>
        <dbReference type="ChEBI" id="CHEBI:18420"/>
    </ligand>
</feature>
<feature type="binding site" evidence="17">
    <location>
        <position position="117"/>
    </location>
    <ligand>
        <name>8-oxo-dGTP</name>
        <dbReference type="ChEBI" id="CHEBI:77896"/>
    </ligand>
</feature>
<evidence type="ECO:0000256" key="2">
    <source>
        <dbReference type="ARBA" id="ARBA00005582"/>
    </source>
</evidence>
<dbReference type="Proteomes" id="UP000295729">
    <property type="component" value="Unassembled WGS sequence"/>
</dbReference>
<dbReference type="RefSeq" id="WP_133560724.1">
    <property type="nucleotide sequence ID" value="NZ_SNZA01000001.1"/>
</dbReference>
<dbReference type="EMBL" id="SNZA01000001">
    <property type="protein sequence ID" value="TDR14722.1"/>
    <property type="molecule type" value="Genomic_DNA"/>
</dbReference>
<evidence type="ECO:0000313" key="20">
    <source>
        <dbReference type="EMBL" id="TDR14722.1"/>
    </source>
</evidence>
<dbReference type="GO" id="GO:0035539">
    <property type="term" value="F:8-oxo-7,8-dihydrodeoxyguanosine triphosphate pyrophosphatase activity"/>
    <property type="evidence" value="ECO:0007669"/>
    <property type="project" value="UniProtKB-EC"/>
</dbReference>